<accession>A0A077EGC9</accession>
<sequence length="45" mass="5359">MQSKFIRKKYCNNLFKENTVTMGSSVKVFLALKLFYFLISRDAFM</sequence>
<dbReference type="HOGENOM" id="CLU_3199249_0_0_10"/>
<gene>
    <name evidence="2" type="ORF">BD94_1828</name>
</gene>
<protein>
    <submittedName>
        <fullName evidence="2">Uncharacterized protein</fullName>
    </submittedName>
</protein>
<dbReference type="KEGG" id="eao:BD94_1828"/>
<reference evidence="2" key="1">
    <citation type="journal article" date="2013" name="Lancet">
        <title>First case of E anophelis outbreak in an intensive-care unit.</title>
        <authorList>
            <person name="Teo J."/>
            <person name="Tan S.Y."/>
            <person name="Tay M."/>
            <person name="Ding Y."/>
            <person name="Kjelleberg S."/>
            <person name="Givskov M."/>
            <person name="Lin R.T."/>
            <person name="Yang L."/>
        </authorList>
    </citation>
    <scope>NUCLEOTIDE SEQUENCE [LARGE SCALE GENOMIC DNA]</scope>
    <source>
        <strain evidence="2">NUHP1</strain>
    </source>
</reference>
<keyword evidence="1" id="KW-0812">Transmembrane</keyword>
<name>A0A077EGC9_9FLAO</name>
<reference evidence="2" key="2">
    <citation type="journal article" date="2015" name="Genome Biol. Evol.">
        <title>Complete Genome Sequence and Transcriptomic Analysis of the Novel Pathogen Elizabethkingia anophelis in Response to Oxidative Stress.</title>
        <authorList>
            <person name="Li Y."/>
            <person name="Liu Y."/>
            <person name="Chew S.C."/>
            <person name="Tay M."/>
            <person name="Salido M.M."/>
            <person name="Teo J."/>
            <person name="Lauro F.M."/>
            <person name="Givskov M."/>
            <person name="Yang L."/>
        </authorList>
    </citation>
    <scope>NUCLEOTIDE SEQUENCE</scope>
    <source>
        <strain evidence="2">NUHP1</strain>
    </source>
</reference>
<evidence type="ECO:0000313" key="3">
    <source>
        <dbReference type="Proteomes" id="UP000028933"/>
    </source>
</evidence>
<dbReference type="AlphaFoldDB" id="A0A077EGC9"/>
<keyword evidence="1" id="KW-0472">Membrane</keyword>
<dbReference type="EMBL" id="CP007547">
    <property type="protein sequence ID" value="AIL45603.1"/>
    <property type="molecule type" value="Genomic_DNA"/>
</dbReference>
<proteinExistence type="predicted"/>
<organism evidence="2 3">
    <name type="scientific">Elizabethkingia anophelis NUHP1</name>
    <dbReference type="NCBI Taxonomy" id="1338011"/>
    <lineage>
        <taxon>Bacteria</taxon>
        <taxon>Pseudomonadati</taxon>
        <taxon>Bacteroidota</taxon>
        <taxon>Flavobacteriia</taxon>
        <taxon>Flavobacteriales</taxon>
        <taxon>Weeksellaceae</taxon>
        <taxon>Elizabethkingia</taxon>
    </lineage>
</organism>
<dbReference type="STRING" id="1338011.BD94_1828"/>
<evidence type="ECO:0000256" key="1">
    <source>
        <dbReference type="SAM" id="Phobius"/>
    </source>
</evidence>
<feature type="transmembrane region" description="Helical" evidence="1">
    <location>
        <begin position="20"/>
        <end position="39"/>
    </location>
</feature>
<evidence type="ECO:0000313" key="2">
    <source>
        <dbReference type="EMBL" id="AIL45603.1"/>
    </source>
</evidence>
<dbReference type="Proteomes" id="UP000028933">
    <property type="component" value="Chromosome"/>
</dbReference>
<keyword evidence="1" id="KW-1133">Transmembrane helix</keyword>